<feature type="region of interest" description="Disordered" evidence="2">
    <location>
        <begin position="306"/>
        <end position="325"/>
    </location>
</feature>
<sequence length="566" mass="63128">MASNGVSPDTQYPSANISKDNSITRYGFKITTQKLPILKAGPIDEMTTKLGIAPPEMIFGDNHATIEHQPSGWKLGFNAFDALDRVDKTGETMLKVAYSKEWQQSRENTHEGIKEVVKPFDWSYSTDYKGTLSPGSKPFESSSSPIPIELLKRPDPILFFDEVMLYEDELADNVSHTRTPSCYIMTCNEYTRVKQQYIAAVQAMITISSILEYSFLEAANGLPLRTWQPMMPSRQSCAQCADMLRLAFKPQPQRYCAPNSACPVGRRGAVSSRLASTSASAPAMSMSTSTPPPKKSSNRKLLRDLKNEPVNSPSSPISHIANSLQSRASRTTETYTAFGATKKMFEACQLQADYKIPQASQPRGVVPKTAHGEDLGVGEGAWYKELGLLPTFSTWSQITFLHMYLLTVRLRALPSPESFRTYSQHLLDNFSHNAEHRMTIYHGMTMRGIRNRYLKDLFIQWRGVLAAYDQGLVSGDAVLGAAVWRNIWKASHVDPNAGGDGNVPEEMDWRKVAAVVGYMRRVLVELSRVPHEGLVDLVVGKKVFGLTRQDWGLVGTVYHLCVIQRT</sequence>
<feature type="compositionally biased region" description="Low complexity" evidence="2">
    <location>
        <begin position="275"/>
        <end position="289"/>
    </location>
</feature>
<reference evidence="4" key="1">
    <citation type="submission" date="2021-01" db="EMBL/GenBank/DDBJ databases">
        <title>Chromosome-level genome assembly of a human fungal pathogen reveals clustering of transcriptionally co-regulated genes.</title>
        <authorList>
            <person name="Voorhies M."/>
            <person name="Cohen S."/>
            <person name="Shea T.P."/>
            <person name="Petrus S."/>
            <person name="Munoz J.F."/>
            <person name="Poplawski S."/>
            <person name="Goldman W.E."/>
            <person name="Michael T."/>
            <person name="Cuomo C.A."/>
            <person name="Sil A."/>
            <person name="Beyhan S."/>
        </authorList>
    </citation>
    <scope>NUCLEOTIDE SEQUENCE</scope>
    <source>
        <strain evidence="4">WU24</strain>
    </source>
</reference>
<evidence type="ECO:0000313" key="4">
    <source>
        <dbReference type="EMBL" id="QSS63871.1"/>
    </source>
</evidence>
<dbReference type="InterPro" id="IPR021150">
    <property type="entry name" value="Ubiq_cyt_c_chap"/>
</dbReference>
<protein>
    <submittedName>
        <fullName evidence="4">Ubiquinol-cytochrome C chaperone</fullName>
    </submittedName>
</protein>
<dbReference type="InterPro" id="IPR007129">
    <property type="entry name" value="Ubiqinol_cyt_c_chaperone_CPB3"/>
</dbReference>
<evidence type="ECO:0000256" key="1">
    <source>
        <dbReference type="ARBA" id="ARBA00006407"/>
    </source>
</evidence>
<comment type="similarity">
    <text evidence="1">Belongs to the CBP3 family.</text>
</comment>
<dbReference type="AlphaFoldDB" id="A0A8A1MD70"/>
<dbReference type="Pfam" id="PF04176">
    <property type="entry name" value="TIP41"/>
    <property type="match status" value="1"/>
</dbReference>
<dbReference type="Pfam" id="PF03981">
    <property type="entry name" value="Ubiq_cyt_C_chap"/>
    <property type="match status" value="1"/>
</dbReference>
<proteinExistence type="inferred from homology"/>
<feature type="compositionally biased region" description="Polar residues" evidence="2">
    <location>
        <begin position="309"/>
        <end position="325"/>
    </location>
</feature>
<dbReference type="PANTHER" id="PTHR12184">
    <property type="entry name" value="UBIQUINOL-CYTOCHROME C REDUCTASE COMPLEX ASSEMBLY FACTOR 1 FAMILY MEMBER"/>
    <property type="match status" value="1"/>
</dbReference>
<accession>A0A8A1MD70</accession>
<dbReference type="Proteomes" id="UP000663671">
    <property type="component" value="Chromosome 1"/>
</dbReference>
<feature type="domain" description="Ubiquinol-cytochrome c chaperone" evidence="3">
    <location>
        <begin position="385"/>
        <end position="535"/>
    </location>
</feature>
<dbReference type="InterPro" id="IPR007303">
    <property type="entry name" value="TIP41-like"/>
</dbReference>
<dbReference type="OrthoDB" id="10253878at2759"/>
<organism evidence="4 5">
    <name type="scientific">Ajellomyces capsulatus</name>
    <name type="common">Darling's disease fungus</name>
    <name type="synonym">Histoplasma capsulatum</name>
    <dbReference type="NCBI Taxonomy" id="5037"/>
    <lineage>
        <taxon>Eukaryota</taxon>
        <taxon>Fungi</taxon>
        <taxon>Dikarya</taxon>
        <taxon>Ascomycota</taxon>
        <taxon>Pezizomycotina</taxon>
        <taxon>Eurotiomycetes</taxon>
        <taxon>Eurotiomycetidae</taxon>
        <taxon>Onygenales</taxon>
        <taxon>Ajellomycetaceae</taxon>
        <taxon>Histoplasma</taxon>
    </lineage>
</organism>
<dbReference type="VEuPathDB" id="FungiDB:I7I51_00931"/>
<dbReference type="GO" id="GO:0034551">
    <property type="term" value="P:mitochondrial respiratory chain complex III assembly"/>
    <property type="evidence" value="ECO:0007669"/>
    <property type="project" value="TreeGrafter"/>
</dbReference>
<evidence type="ECO:0000313" key="5">
    <source>
        <dbReference type="Proteomes" id="UP000663671"/>
    </source>
</evidence>
<dbReference type="GO" id="GO:0005739">
    <property type="term" value="C:mitochondrion"/>
    <property type="evidence" value="ECO:0007669"/>
    <property type="project" value="TreeGrafter"/>
</dbReference>
<gene>
    <name evidence="4" type="ORF">I7I51_00931</name>
</gene>
<evidence type="ECO:0000259" key="3">
    <source>
        <dbReference type="Pfam" id="PF03981"/>
    </source>
</evidence>
<name>A0A8A1MD70_AJECA</name>
<evidence type="ECO:0000256" key="2">
    <source>
        <dbReference type="SAM" id="MobiDB-lite"/>
    </source>
</evidence>
<dbReference type="PANTHER" id="PTHR12184:SF1">
    <property type="entry name" value="UBIQUINOL-CYTOCHROME-C REDUCTASE COMPLEX ASSEMBLY FACTOR 1"/>
    <property type="match status" value="1"/>
</dbReference>
<dbReference type="EMBL" id="CP069114">
    <property type="protein sequence ID" value="QSS63871.1"/>
    <property type="molecule type" value="Genomic_DNA"/>
</dbReference>
<feature type="region of interest" description="Disordered" evidence="2">
    <location>
        <begin position="273"/>
        <end position="299"/>
    </location>
</feature>